<accession>A0ABM3QSV4</accession>
<sequence length="378" mass="41672">MDSLHSATNSTHASELGFILMGTRITAAASNNAVERCNQILVSWIINSVSHNISRKIWQNEQSHNCAISDGSFPGASSSPSRFIIDSPGRKVADRQPNGYLPNQNGVHNVNPNDAGNGRGANIHHNHGNGGPVMNGIGGNHGGNGNGNGNGAGAGNEGNGGEPITINRYNAHNEYIETIQTQIIANNYGSWNAFAGAICHLWHELNDDPVPTEILPLFCWPGSISVFGRRQPNDDLHSVDFDVLNLEEWGDVRELINYLRLVELDQPGNIPIIIHRYNANIEHIETFNSEIIANGYGSWNDLARDIFQIWKQRNLNVNEPEPEIAQMNPDLCWPGSMTCFGIHVFGQLVFLIWPYNPWESVRGVINCLHLFENAQHGN</sequence>
<dbReference type="GeneID" id="110794213"/>
<evidence type="ECO:0000256" key="1">
    <source>
        <dbReference type="SAM" id="MobiDB-lite"/>
    </source>
</evidence>
<organism evidence="2 3">
    <name type="scientific">Spinacia oleracea</name>
    <name type="common">Spinach</name>
    <dbReference type="NCBI Taxonomy" id="3562"/>
    <lineage>
        <taxon>Eukaryota</taxon>
        <taxon>Viridiplantae</taxon>
        <taxon>Streptophyta</taxon>
        <taxon>Embryophyta</taxon>
        <taxon>Tracheophyta</taxon>
        <taxon>Spermatophyta</taxon>
        <taxon>Magnoliopsida</taxon>
        <taxon>eudicotyledons</taxon>
        <taxon>Gunneridae</taxon>
        <taxon>Pentapetalae</taxon>
        <taxon>Caryophyllales</taxon>
        <taxon>Chenopodiaceae</taxon>
        <taxon>Chenopodioideae</taxon>
        <taxon>Anserineae</taxon>
        <taxon>Spinacia</taxon>
    </lineage>
</organism>
<reference evidence="2" key="1">
    <citation type="journal article" date="2021" name="Nat. Commun.">
        <title>Genomic analyses provide insights into spinach domestication and the genetic basis of agronomic traits.</title>
        <authorList>
            <person name="Cai X."/>
            <person name="Sun X."/>
            <person name="Xu C."/>
            <person name="Sun H."/>
            <person name="Wang X."/>
            <person name="Ge C."/>
            <person name="Zhang Z."/>
            <person name="Wang Q."/>
            <person name="Fei Z."/>
            <person name="Jiao C."/>
            <person name="Wang Q."/>
        </authorList>
    </citation>
    <scope>NUCLEOTIDE SEQUENCE [LARGE SCALE GENOMIC DNA]</scope>
    <source>
        <strain evidence="2">cv. Varoflay</strain>
    </source>
</reference>
<protein>
    <submittedName>
        <fullName evidence="3">Uncharacterized protein isoform X1</fullName>
    </submittedName>
</protein>
<reference evidence="3" key="2">
    <citation type="submission" date="2025-08" db="UniProtKB">
        <authorList>
            <consortium name="RefSeq"/>
        </authorList>
    </citation>
    <scope>IDENTIFICATION</scope>
    <source>
        <tissue evidence="3">Leaf</tissue>
    </source>
</reference>
<dbReference type="Proteomes" id="UP000813463">
    <property type="component" value="Chromosome 1"/>
</dbReference>
<feature type="compositionally biased region" description="Polar residues" evidence="1">
    <location>
        <begin position="101"/>
        <end position="114"/>
    </location>
</feature>
<proteinExistence type="predicted"/>
<feature type="region of interest" description="Disordered" evidence="1">
    <location>
        <begin position="69"/>
        <end position="159"/>
    </location>
</feature>
<evidence type="ECO:0000313" key="3">
    <source>
        <dbReference type="RefSeq" id="XP_056686449.1"/>
    </source>
</evidence>
<name>A0ABM3QSV4_SPIOL</name>
<gene>
    <name evidence="3" type="primary">LOC110794213</name>
</gene>
<evidence type="ECO:0000313" key="2">
    <source>
        <dbReference type="Proteomes" id="UP000813463"/>
    </source>
</evidence>
<keyword evidence="2" id="KW-1185">Reference proteome</keyword>
<dbReference type="RefSeq" id="XP_056686449.1">
    <property type="nucleotide sequence ID" value="XM_056830471.1"/>
</dbReference>
<feature type="compositionally biased region" description="Gly residues" evidence="1">
    <location>
        <begin position="128"/>
        <end position="159"/>
    </location>
</feature>